<keyword evidence="1" id="KW-1133">Transmembrane helix</keyword>
<name>A0ABP2AQ35_SARVE</name>
<reference evidence="2 3" key="1">
    <citation type="submission" date="2015-09" db="EMBL/GenBank/DDBJ databases">
        <authorList>
            <consortium name="Pathogen Informatics"/>
            <person name="Wu L."/>
            <person name="Ma J."/>
        </authorList>
    </citation>
    <scope>NUCLEOTIDE SEQUENCE [LARGE SCALE GENOMIC DNA]</scope>
    <source>
        <strain evidence="2 3">2789STDY5834858</strain>
    </source>
</reference>
<evidence type="ECO:0000313" key="2">
    <source>
        <dbReference type="EMBL" id="CUN63111.1"/>
    </source>
</evidence>
<sequence length="109" mass="12712">MEENLKLKEELKSEINKELYDDLKNITQEVAGKVREEISYDSIKNHEKAQINEEVLTMANNNEISKELNNSVDKLIKEDRKLKKMFLIDLIGCTAMCAATIYLLHKKRK</sequence>
<keyword evidence="1" id="KW-0472">Membrane</keyword>
<organism evidence="2 3">
    <name type="scientific">Sarcina ventriculi</name>
    <name type="common">Clostridium ventriculi</name>
    <dbReference type="NCBI Taxonomy" id="1267"/>
    <lineage>
        <taxon>Bacteria</taxon>
        <taxon>Bacillati</taxon>
        <taxon>Bacillota</taxon>
        <taxon>Clostridia</taxon>
        <taxon>Eubacteriales</taxon>
        <taxon>Clostridiaceae</taxon>
        <taxon>Sarcina</taxon>
    </lineage>
</organism>
<evidence type="ECO:0000313" key="3">
    <source>
        <dbReference type="Proteomes" id="UP000095488"/>
    </source>
</evidence>
<comment type="caution">
    <text evidence="2">The sequence shown here is derived from an EMBL/GenBank/DDBJ whole genome shotgun (WGS) entry which is preliminary data.</text>
</comment>
<keyword evidence="3" id="KW-1185">Reference proteome</keyword>
<dbReference type="Proteomes" id="UP000095488">
    <property type="component" value="Unassembled WGS sequence"/>
</dbReference>
<dbReference type="EMBL" id="CYZR01000002">
    <property type="protein sequence ID" value="CUN63111.1"/>
    <property type="molecule type" value="Genomic_DNA"/>
</dbReference>
<dbReference type="RefSeq" id="WP_055257657.1">
    <property type="nucleotide sequence ID" value="NZ_BCMV01000068.1"/>
</dbReference>
<accession>A0ABP2AQ35</accession>
<proteinExistence type="predicted"/>
<keyword evidence="1" id="KW-0812">Transmembrane</keyword>
<protein>
    <submittedName>
        <fullName evidence="2">Uncharacterized protein</fullName>
    </submittedName>
</protein>
<feature type="transmembrane region" description="Helical" evidence="1">
    <location>
        <begin position="86"/>
        <end position="105"/>
    </location>
</feature>
<gene>
    <name evidence="2" type="ORF">ERS852473_00684</name>
</gene>
<evidence type="ECO:0000256" key="1">
    <source>
        <dbReference type="SAM" id="Phobius"/>
    </source>
</evidence>